<evidence type="ECO:0000313" key="1">
    <source>
        <dbReference type="EMBL" id="KAJ7322746.1"/>
    </source>
</evidence>
<dbReference type="Proteomes" id="UP001142489">
    <property type="component" value="Unassembled WGS sequence"/>
</dbReference>
<gene>
    <name evidence="1" type="ORF">JRQ81_019033</name>
</gene>
<protein>
    <submittedName>
        <fullName evidence="1">Uncharacterized protein</fullName>
    </submittedName>
</protein>
<reference evidence="1" key="1">
    <citation type="journal article" date="2023" name="DNA Res.">
        <title>Chromosome-level genome assembly of Phrynocephalus forsythii using third-generation DNA sequencing and Hi-C analysis.</title>
        <authorList>
            <person name="Qi Y."/>
            <person name="Zhao W."/>
            <person name="Zhao Y."/>
            <person name="Niu C."/>
            <person name="Cao S."/>
            <person name="Zhang Y."/>
        </authorList>
    </citation>
    <scope>NUCLEOTIDE SEQUENCE</scope>
    <source>
        <tissue evidence="1">Muscle</tissue>
    </source>
</reference>
<keyword evidence="2" id="KW-1185">Reference proteome</keyword>
<proteinExistence type="predicted"/>
<comment type="caution">
    <text evidence="1">The sequence shown here is derived from an EMBL/GenBank/DDBJ whole genome shotgun (WGS) entry which is preliminary data.</text>
</comment>
<name>A0A9Q1AZB0_9SAUR</name>
<dbReference type="AlphaFoldDB" id="A0A9Q1AZB0"/>
<dbReference type="EMBL" id="JAPFRF010000009">
    <property type="protein sequence ID" value="KAJ7322746.1"/>
    <property type="molecule type" value="Genomic_DNA"/>
</dbReference>
<evidence type="ECO:0000313" key="2">
    <source>
        <dbReference type="Proteomes" id="UP001142489"/>
    </source>
</evidence>
<accession>A0A9Q1AZB0</accession>
<organism evidence="1 2">
    <name type="scientific">Phrynocephalus forsythii</name>
    <dbReference type="NCBI Taxonomy" id="171643"/>
    <lineage>
        <taxon>Eukaryota</taxon>
        <taxon>Metazoa</taxon>
        <taxon>Chordata</taxon>
        <taxon>Craniata</taxon>
        <taxon>Vertebrata</taxon>
        <taxon>Euteleostomi</taxon>
        <taxon>Lepidosauria</taxon>
        <taxon>Squamata</taxon>
        <taxon>Bifurcata</taxon>
        <taxon>Unidentata</taxon>
        <taxon>Episquamata</taxon>
        <taxon>Toxicofera</taxon>
        <taxon>Iguania</taxon>
        <taxon>Acrodonta</taxon>
        <taxon>Agamidae</taxon>
        <taxon>Agaminae</taxon>
        <taxon>Phrynocephalus</taxon>
    </lineage>
</organism>
<sequence>MQKLSSTDDLITWRRQESLRTSGHKRPGTSALGAGIHQKGTSILSAEAVIYHPCRLGMGCLVLREGLSQGKKTKEQATQAAAACTWLPLYLSSPHDSSLKASKYAGTATPMILAQYALGHSEKPPLAVRTIPSSSSRCVSRYLRLLNSVPRGQKDPQPKRPPPVFFK</sequence>